<dbReference type="Proteomes" id="UP001195724">
    <property type="component" value="Unassembled WGS sequence"/>
</dbReference>
<protein>
    <recommendedName>
        <fullName evidence="3">DUF4276 family protein</fullName>
    </recommendedName>
</protein>
<name>A0ABS2S9I1_9PSEU</name>
<evidence type="ECO:0008006" key="3">
    <source>
        <dbReference type="Google" id="ProtNLM"/>
    </source>
</evidence>
<accession>A0ABS2S9I1</accession>
<evidence type="ECO:0000313" key="2">
    <source>
        <dbReference type="Proteomes" id="UP001195724"/>
    </source>
</evidence>
<evidence type="ECO:0000313" key="1">
    <source>
        <dbReference type="EMBL" id="MBM7812309.1"/>
    </source>
</evidence>
<sequence>MAEGTSDAPLAGIVESLFFERGVSLRLSKPEYAMLGARVKKDVESRIRAGVALIGSAPRVIVVHRDSDNVDPFERRVEVESAVRAASSGSHPVPVIPVKMTEAWLLLDEQAIRTVAGNPRGKLPLGLPKTHEVESRADPKAILADCILRASELTGRRRERLSKRFSDNRRQLLERLDHLGPVASLASWQALVDDVDEAVLELGGPDGPTRPSARR</sequence>
<organism evidence="1 2">
    <name type="scientific">Saccharothrix algeriensis</name>
    <dbReference type="NCBI Taxonomy" id="173560"/>
    <lineage>
        <taxon>Bacteria</taxon>
        <taxon>Bacillati</taxon>
        <taxon>Actinomycetota</taxon>
        <taxon>Actinomycetes</taxon>
        <taxon>Pseudonocardiales</taxon>
        <taxon>Pseudonocardiaceae</taxon>
        <taxon>Saccharothrix</taxon>
    </lineage>
</organism>
<keyword evidence="2" id="KW-1185">Reference proteome</keyword>
<dbReference type="RefSeq" id="WP_239562258.1">
    <property type="nucleotide sequence ID" value="NZ_JAFBCL010000001.1"/>
</dbReference>
<reference evidence="1 2" key="1">
    <citation type="submission" date="2021-01" db="EMBL/GenBank/DDBJ databases">
        <title>Sequencing the genomes of 1000 actinobacteria strains.</title>
        <authorList>
            <person name="Klenk H.-P."/>
        </authorList>
    </citation>
    <scope>NUCLEOTIDE SEQUENCE [LARGE SCALE GENOMIC DNA]</scope>
    <source>
        <strain evidence="1 2">DSM 44581</strain>
    </source>
</reference>
<comment type="caution">
    <text evidence="1">The sequence shown here is derived from an EMBL/GenBank/DDBJ whole genome shotgun (WGS) entry which is preliminary data.</text>
</comment>
<dbReference type="EMBL" id="JAFBCL010000001">
    <property type="protein sequence ID" value="MBM7812309.1"/>
    <property type="molecule type" value="Genomic_DNA"/>
</dbReference>
<gene>
    <name evidence="1" type="ORF">JOE68_003174</name>
</gene>
<proteinExistence type="predicted"/>